<dbReference type="InterPro" id="IPR006698">
    <property type="entry name" value="UPF0229"/>
</dbReference>
<dbReference type="HOGENOM" id="CLU_049702_2_0_9"/>
<dbReference type="PANTHER" id="PTHR30510">
    <property type="entry name" value="UPF0229 PROTEIN YEAH"/>
    <property type="match status" value="1"/>
</dbReference>
<feature type="compositionally biased region" description="Gly residues" evidence="1">
    <location>
        <begin position="92"/>
        <end position="106"/>
    </location>
</feature>
<dbReference type="NCBIfam" id="TIGR02877">
    <property type="entry name" value="spore_yhbH"/>
    <property type="match status" value="1"/>
</dbReference>
<keyword evidence="3" id="KW-1185">Reference proteome</keyword>
<sequence length="398" mass="44772">MPRGVIDWSLHRKGPVDQARHQEKVRAAIRENLADLITDDSLLTTDGRRVVKVPVRSLREYRFRFSTTDNPQVGQGRGGSRKGDVLARQPGQPGGQGDPHGAGQGPGTDYYETEVTLDELESIFFEELELPDLKPRRQPALDARRPRFTEVARAGPLSRADLRRALKENLKRHARQGEARLGPFRREDLRYRSWRDDPRPHARAVVVAMRDVSGSMGEFKKWTSRTFFFWMNRFLQSRYADVERVFITHHTEAQEVDEERFFHLGESGGTRVSSAYRLALDIVTGRYPPDGWNIYAIHFSDGDNWGESDNGLCVQLAQQLADLSNLFAYGEINESGYRSPLMTAFERVRHPRFVRVKMSRREDIYPALKAIFRAQPGGAVLGAGPGAGAGSGGGGEGP</sequence>
<dbReference type="Proteomes" id="UP000005710">
    <property type="component" value="Unassembled WGS sequence"/>
</dbReference>
<comment type="caution">
    <text evidence="2">The sequence shown here is derived from an EMBL/GenBank/DDBJ whole genome shotgun (WGS) entry which is preliminary data.</text>
</comment>
<dbReference type="eggNOG" id="COG2718">
    <property type="taxonomic scope" value="Bacteria"/>
</dbReference>
<dbReference type="RefSeq" id="WP_006904466.1">
    <property type="nucleotide sequence ID" value="NZ_JH976535.1"/>
</dbReference>
<feature type="region of interest" description="Disordered" evidence="1">
    <location>
        <begin position="67"/>
        <end position="110"/>
    </location>
</feature>
<protein>
    <submittedName>
        <fullName evidence="2">Sporulation protein YhbH</fullName>
    </submittedName>
</protein>
<evidence type="ECO:0000313" key="3">
    <source>
        <dbReference type="Proteomes" id="UP000005710"/>
    </source>
</evidence>
<proteinExistence type="predicted"/>
<accession>K6P010</accession>
<reference evidence="2" key="1">
    <citation type="submission" date="2010-10" db="EMBL/GenBank/DDBJ databases">
        <authorList>
            <consortium name="US DOE Joint Genome Institute (JGI-PGF)"/>
            <person name="Lucas S."/>
            <person name="Copeland A."/>
            <person name="Lapidus A."/>
            <person name="Bruce D."/>
            <person name="Goodwin L."/>
            <person name="Pitluck S."/>
            <person name="Kyrpides N."/>
            <person name="Mavromatis K."/>
            <person name="Detter J.C."/>
            <person name="Han C."/>
            <person name="Land M."/>
            <person name="Hauser L."/>
            <person name="Markowitz V."/>
            <person name="Cheng J.-F."/>
            <person name="Hugenholtz P."/>
            <person name="Woyke T."/>
            <person name="Wu D."/>
            <person name="Pukall R."/>
            <person name="Wahrenburg C."/>
            <person name="Brambilla E."/>
            <person name="Klenk H.-P."/>
            <person name="Eisen J.A."/>
        </authorList>
    </citation>
    <scope>NUCLEOTIDE SEQUENCE [LARGE SCALE GENOMIC DNA]</scope>
    <source>
        <strain evidence="2">DSM 13965</strain>
    </source>
</reference>
<reference evidence="2" key="2">
    <citation type="submission" date="2012-10" db="EMBL/GenBank/DDBJ databases">
        <title>Improved high-quality draft of Thermaerobacter subterraneus C21, DSM 13965.</title>
        <authorList>
            <consortium name="DOE Joint Genome Institute"/>
            <person name="Eisen J."/>
            <person name="Huntemann M."/>
            <person name="Wei C.-L."/>
            <person name="Han J."/>
            <person name="Detter J.C."/>
            <person name="Han C."/>
            <person name="Tapia R."/>
            <person name="Chen A."/>
            <person name="Kyrpides N."/>
            <person name="Mavromatis K."/>
            <person name="Markowitz V."/>
            <person name="Szeto E."/>
            <person name="Ivanova N."/>
            <person name="Mikhailova N."/>
            <person name="Ovchinnikova G."/>
            <person name="Pagani I."/>
            <person name="Pati A."/>
            <person name="Goodwin L."/>
            <person name="Nordberg H.P."/>
            <person name="Cantor M.N."/>
            <person name="Hua S.X."/>
            <person name="Woyke T."/>
            <person name="Eisen J."/>
            <person name="Klenk H.-P."/>
        </authorList>
    </citation>
    <scope>NUCLEOTIDE SEQUENCE [LARGE SCALE GENOMIC DNA]</scope>
    <source>
        <strain evidence="2">DSM 13965</strain>
    </source>
</reference>
<name>K6P010_9FIRM</name>
<evidence type="ECO:0000256" key="1">
    <source>
        <dbReference type="SAM" id="MobiDB-lite"/>
    </source>
</evidence>
<dbReference type="Pfam" id="PF04285">
    <property type="entry name" value="DUF444"/>
    <property type="match status" value="2"/>
</dbReference>
<dbReference type="AlphaFoldDB" id="K6P010"/>
<gene>
    <name evidence="2" type="ORF">ThesuDRAFT_02186</name>
</gene>
<organism evidence="2 3">
    <name type="scientific">Thermaerobacter subterraneus DSM 13965</name>
    <dbReference type="NCBI Taxonomy" id="867903"/>
    <lineage>
        <taxon>Bacteria</taxon>
        <taxon>Bacillati</taxon>
        <taxon>Bacillota</taxon>
        <taxon>Clostridia</taxon>
        <taxon>Eubacteriales</taxon>
        <taxon>Clostridiales Family XVII. Incertae Sedis</taxon>
        <taxon>Thermaerobacter</taxon>
    </lineage>
</organism>
<dbReference type="EMBL" id="AENY02000003">
    <property type="protein sequence ID" value="EKP94450.1"/>
    <property type="molecule type" value="Genomic_DNA"/>
</dbReference>
<dbReference type="InterPro" id="IPR014230">
    <property type="entry name" value="Spore_YhbH"/>
</dbReference>
<dbReference type="OrthoDB" id="9788289at2"/>
<evidence type="ECO:0000313" key="2">
    <source>
        <dbReference type="EMBL" id="EKP94450.1"/>
    </source>
</evidence>
<dbReference type="STRING" id="867903.ThesuDRAFT_02186"/>
<dbReference type="PANTHER" id="PTHR30510:SF2">
    <property type="entry name" value="UPF0229 PROTEIN YEAH"/>
    <property type="match status" value="1"/>
</dbReference>